<gene>
    <name evidence="1" type="ORF">PIB30_091332</name>
</gene>
<evidence type="ECO:0000313" key="1">
    <source>
        <dbReference type="EMBL" id="MED6225191.1"/>
    </source>
</evidence>
<name>A0ABU6ZTU0_9FABA</name>
<dbReference type="Proteomes" id="UP001341840">
    <property type="component" value="Unassembled WGS sequence"/>
</dbReference>
<reference evidence="1 2" key="1">
    <citation type="journal article" date="2023" name="Plants (Basel)">
        <title>Bridging the Gap: Combining Genomics and Transcriptomics Approaches to Understand Stylosanthes scabra, an Orphan Legume from the Brazilian Caatinga.</title>
        <authorList>
            <person name="Ferreira-Neto J.R.C."/>
            <person name="da Silva M.D."/>
            <person name="Binneck E."/>
            <person name="de Melo N.F."/>
            <person name="da Silva R.H."/>
            <person name="de Melo A.L.T.M."/>
            <person name="Pandolfi V."/>
            <person name="Bustamante F.O."/>
            <person name="Brasileiro-Vidal A.C."/>
            <person name="Benko-Iseppon A.M."/>
        </authorList>
    </citation>
    <scope>NUCLEOTIDE SEQUENCE [LARGE SCALE GENOMIC DNA]</scope>
    <source>
        <tissue evidence="1">Leaves</tissue>
    </source>
</reference>
<dbReference type="EMBL" id="JASCZI010273677">
    <property type="protein sequence ID" value="MED6225191.1"/>
    <property type="molecule type" value="Genomic_DNA"/>
</dbReference>
<proteinExistence type="predicted"/>
<accession>A0ABU6ZTU0</accession>
<sequence length="162" mass="17645">MHHLRLREALFTLYVSIPPLSSDKGHESPPIWLNEEAKERGRKGDSKLEDVLRTMGMEVVLGCSMWSGGTAYVCVSLESRYGLGLVKPSMVPHERMSRLPKQPAPPFCVLSALAPHGSGATPQNSGTLYLHGVIMLHGIAISVRTFLNVSGTTPPSSQKEKL</sequence>
<protein>
    <submittedName>
        <fullName evidence="1">Uncharacterized protein</fullName>
    </submittedName>
</protein>
<comment type="caution">
    <text evidence="1">The sequence shown here is derived from an EMBL/GenBank/DDBJ whole genome shotgun (WGS) entry which is preliminary data.</text>
</comment>
<organism evidence="1 2">
    <name type="scientific">Stylosanthes scabra</name>
    <dbReference type="NCBI Taxonomy" id="79078"/>
    <lineage>
        <taxon>Eukaryota</taxon>
        <taxon>Viridiplantae</taxon>
        <taxon>Streptophyta</taxon>
        <taxon>Embryophyta</taxon>
        <taxon>Tracheophyta</taxon>
        <taxon>Spermatophyta</taxon>
        <taxon>Magnoliopsida</taxon>
        <taxon>eudicotyledons</taxon>
        <taxon>Gunneridae</taxon>
        <taxon>Pentapetalae</taxon>
        <taxon>rosids</taxon>
        <taxon>fabids</taxon>
        <taxon>Fabales</taxon>
        <taxon>Fabaceae</taxon>
        <taxon>Papilionoideae</taxon>
        <taxon>50 kb inversion clade</taxon>
        <taxon>dalbergioids sensu lato</taxon>
        <taxon>Dalbergieae</taxon>
        <taxon>Pterocarpus clade</taxon>
        <taxon>Stylosanthes</taxon>
    </lineage>
</organism>
<evidence type="ECO:0000313" key="2">
    <source>
        <dbReference type="Proteomes" id="UP001341840"/>
    </source>
</evidence>
<keyword evidence="2" id="KW-1185">Reference proteome</keyword>